<dbReference type="CDD" id="cd13571">
    <property type="entry name" value="PBP2_PnhD_1"/>
    <property type="match status" value="1"/>
</dbReference>
<proteinExistence type="predicted"/>
<name>A0A2S5JLI8_9RHOB</name>
<sequence>MDETFTRRRVLGAAVAALVVSPVRPARAAGIFRLGLTPVFLDNDAAVIDGLRLALSRLMGREIELVQRRTYEEVTGLLLEGALDAAWLCGYPYLQHASALELVAVPVWRGRSLYQSYLIAGADDPAAGLPDLRGALHAFSDPDSNSGYLVTVTDLRRMGERVETFFARAIFTYGHRNVVRAVANGLTRSGSVDGYVWEALAKIEPSLTERTRVIARSEWLGFPPICARAGSAGAEPVEALRKALLTMAETPEGQRALSALQLDGFEPADPSLFDGIAARMADLER</sequence>
<dbReference type="Gene3D" id="3.40.190.10">
    <property type="entry name" value="Periplasmic binding protein-like II"/>
    <property type="match status" value="2"/>
</dbReference>
<protein>
    <submittedName>
        <fullName evidence="1">Phosphonate transport system substrate-binding protein</fullName>
    </submittedName>
</protein>
<accession>A0A2S5JLI8</accession>
<evidence type="ECO:0000313" key="2">
    <source>
        <dbReference type="Proteomes" id="UP000239736"/>
    </source>
</evidence>
<reference evidence="1 2" key="1">
    <citation type="submission" date="2018-01" db="EMBL/GenBank/DDBJ databases">
        <title>Genomic Encyclopedia of Archaeal and Bacterial Type Strains, Phase II (KMG-II): from individual species to whole genera.</title>
        <authorList>
            <person name="Goeker M."/>
        </authorList>
    </citation>
    <scope>NUCLEOTIDE SEQUENCE [LARGE SCALE GENOMIC DNA]</scope>
    <source>
        <strain evidence="1 2">DSM 12048</strain>
    </source>
</reference>
<keyword evidence="2" id="KW-1185">Reference proteome</keyword>
<dbReference type="InterPro" id="IPR006311">
    <property type="entry name" value="TAT_signal"/>
</dbReference>
<dbReference type="PANTHER" id="PTHR35841:SF1">
    <property type="entry name" value="PHOSPHONATES-BINDING PERIPLASMIC PROTEIN"/>
    <property type="match status" value="1"/>
</dbReference>
<evidence type="ECO:0000313" key="1">
    <source>
        <dbReference type="EMBL" id="PPB82354.1"/>
    </source>
</evidence>
<dbReference type="OrthoDB" id="9802896at2"/>
<dbReference type="AlphaFoldDB" id="A0A2S5JLI8"/>
<dbReference type="RefSeq" id="WP_104068917.1">
    <property type="nucleotide sequence ID" value="NZ_PRDS01000001.1"/>
</dbReference>
<dbReference type="Pfam" id="PF12974">
    <property type="entry name" value="Phosphonate-bd"/>
    <property type="match status" value="1"/>
</dbReference>
<dbReference type="PANTHER" id="PTHR35841">
    <property type="entry name" value="PHOSPHONATES-BINDING PERIPLASMIC PROTEIN"/>
    <property type="match status" value="1"/>
</dbReference>
<dbReference type="EMBL" id="PRDS01000001">
    <property type="protein sequence ID" value="PPB82354.1"/>
    <property type="molecule type" value="Genomic_DNA"/>
</dbReference>
<dbReference type="PROSITE" id="PS51318">
    <property type="entry name" value="TAT"/>
    <property type="match status" value="1"/>
</dbReference>
<dbReference type="SUPFAM" id="SSF53850">
    <property type="entry name" value="Periplasmic binding protein-like II"/>
    <property type="match status" value="1"/>
</dbReference>
<organism evidence="1 2">
    <name type="scientific">Albidovulum inexpectatum</name>
    <dbReference type="NCBI Taxonomy" id="196587"/>
    <lineage>
        <taxon>Bacteria</taxon>
        <taxon>Pseudomonadati</taxon>
        <taxon>Pseudomonadota</taxon>
        <taxon>Alphaproteobacteria</taxon>
        <taxon>Rhodobacterales</taxon>
        <taxon>Paracoccaceae</taxon>
        <taxon>Albidovulum</taxon>
    </lineage>
</organism>
<dbReference type="Proteomes" id="UP000239736">
    <property type="component" value="Unassembled WGS sequence"/>
</dbReference>
<gene>
    <name evidence="1" type="ORF">LV82_00283</name>
</gene>
<comment type="caution">
    <text evidence="1">The sequence shown here is derived from an EMBL/GenBank/DDBJ whole genome shotgun (WGS) entry which is preliminary data.</text>
</comment>